<feature type="transmembrane region" description="Helical" evidence="2">
    <location>
        <begin position="53"/>
        <end position="77"/>
    </location>
</feature>
<dbReference type="PANTHER" id="PTHR35788:SF1">
    <property type="entry name" value="EXPORTED PROTEIN"/>
    <property type="match status" value="1"/>
</dbReference>
<evidence type="ECO:0000313" key="3">
    <source>
        <dbReference type="EMBL" id="MXQ55613.1"/>
    </source>
</evidence>
<evidence type="ECO:0000313" key="4">
    <source>
        <dbReference type="Proteomes" id="UP000430692"/>
    </source>
</evidence>
<dbReference type="Pfam" id="PF04294">
    <property type="entry name" value="VanW"/>
    <property type="match status" value="1"/>
</dbReference>
<feature type="region of interest" description="Disordered" evidence="1">
    <location>
        <begin position="1"/>
        <end position="21"/>
    </location>
</feature>
<dbReference type="InterPro" id="IPR052913">
    <property type="entry name" value="Glycopeptide_resist_protein"/>
</dbReference>
<evidence type="ECO:0000256" key="1">
    <source>
        <dbReference type="SAM" id="MobiDB-lite"/>
    </source>
</evidence>
<dbReference type="EMBL" id="WUUL01000016">
    <property type="protein sequence ID" value="MXQ55613.1"/>
    <property type="molecule type" value="Genomic_DNA"/>
</dbReference>
<keyword evidence="2" id="KW-0472">Membrane</keyword>
<evidence type="ECO:0000256" key="2">
    <source>
        <dbReference type="SAM" id="Phobius"/>
    </source>
</evidence>
<comment type="caution">
    <text evidence="3">The sequence shown here is derived from an EMBL/GenBank/DDBJ whole genome shotgun (WGS) entry which is preliminary data.</text>
</comment>
<keyword evidence="4" id="KW-1185">Reference proteome</keyword>
<keyword evidence="2" id="KW-0812">Transmembrane</keyword>
<organism evidence="3 4">
    <name type="scientific">Shimazuella alba</name>
    <dbReference type="NCBI Taxonomy" id="2690964"/>
    <lineage>
        <taxon>Bacteria</taxon>
        <taxon>Bacillati</taxon>
        <taxon>Bacillota</taxon>
        <taxon>Bacilli</taxon>
        <taxon>Bacillales</taxon>
        <taxon>Thermoactinomycetaceae</taxon>
        <taxon>Shimazuella</taxon>
    </lineage>
</organism>
<dbReference type="AlphaFoldDB" id="A0A6I4VXM4"/>
<protein>
    <submittedName>
        <fullName evidence="3">Uncharacterized protein</fullName>
    </submittedName>
</protein>
<accession>A0A6I4VXM4</accession>
<gene>
    <name evidence="3" type="ORF">GSM42_18170</name>
</gene>
<keyword evidence="2" id="KW-1133">Transmembrane helix</keyword>
<name>A0A6I4VXM4_9BACL</name>
<dbReference type="PANTHER" id="PTHR35788">
    <property type="entry name" value="EXPORTED PROTEIN-RELATED"/>
    <property type="match status" value="1"/>
</dbReference>
<dbReference type="RefSeq" id="WP_160802961.1">
    <property type="nucleotide sequence ID" value="NZ_WUUL01000016.1"/>
</dbReference>
<proteinExistence type="predicted"/>
<reference evidence="3 4" key="1">
    <citation type="submission" date="2019-12" db="EMBL/GenBank/DDBJ databases">
        <title>Whole-genome analyses of novel actinobacteria.</title>
        <authorList>
            <person name="Sahin N."/>
            <person name="Saygin H."/>
        </authorList>
    </citation>
    <scope>NUCLEOTIDE SEQUENCE [LARGE SCALE GENOMIC DNA]</scope>
    <source>
        <strain evidence="3 4">KC615</strain>
    </source>
</reference>
<dbReference type="InterPro" id="IPR007391">
    <property type="entry name" value="Vancomycin_resist_VanW"/>
</dbReference>
<sequence length="388" mass="43697">MKENNKSSEEGVTNRTAKDNSQEQQLVLFQPNLPETEEEKHNRFLLWFAQKKVLLTALISMFFFVGSFFILVSYKWVLESVADNKRANKEITSHSPSYIILRLNGKKYELNLSKVGYDGSDVHSINKSALKLWFDQVKRQVSTIPKNAEQHKLGSPIKPEQLGYTVNDQQMSSWLNDPENIINKPQDISLIPRKPTITKAILQRINGKEISSYTTYYDTRNTERTTNLKVASQAINNIVLLPGEIFSFNKIIGERTVKKGYRIVRVIVKGEYSEGLGGGISQVSSTLFNSVDEAGLVILQRFSLSPKATFVPAGRDATVQWSGPDFRFKNNLDMPIAIRVQLTRGKLTVKTYSVAGIKITKKKVKPAPVSISQVSVNSNKPTKKKSRA</sequence>
<dbReference type="Proteomes" id="UP000430692">
    <property type="component" value="Unassembled WGS sequence"/>
</dbReference>